<dbReference type="Proteomes" id="UP000546464">
    <property type="component" value="Unassembled WGS sequence"/>
</dbReference>
<evidence type="ECO:0000256" key="1">
    <source>
        <dbReference type="SAM" id="MobiDB-lite"/>
    </source>
</evidence>
<sequence>MPNLHSFHAAEIPPDPAGNFQSLTPKQQELLRKFQSIGWGSMEGLVFQRGDPVLRPMPKVRRTIRLRSRSSPKSACPAEDFKLKDEYMCFFGFLMEQRDGSIAHIEIRDGLPAEMSVEEVA</sequence>
<feature type="region of interest" description="Disordered" evidence="1">
    <location>
        <begin position="1"/>
        <end position="22"/>
    </location>
</feature>
<evidence type="ECO:0000313" key="3">
    <source>
        <dbReference type="Proteomes" id="UP000546464"/>
    </source>
</evidence>
<keyword evidence="3" id="KW-1185">Reference proteome</keyword>
<gene>
    <name evidence="2" type="ORF">H5P28_15380</name>
</gene>
<dbReference type="RefSeq" id="WP_185676601.1">
    <property type="nucleotide sequence ID" value="NZ_JACHVB010000045.1"/>
</dbReference>
<dbReference type="AlphaFoldDB" id="A0A842HH52"/>
<proteinExistence type="predicted"/>
<evidence type="ECO:0000313" key="2">
    <source>
        <dbReference type="EMBL" id="MBC2595649.1"/>
    </source>
</evidence>
<organism evidence="2 3">
    <name type="scientific">Ruficoccus amylovorans</name>
    <dbReference type="NCBI Taxonomy" id="1804625"/>
    <lineage>
        <taxon>Bacteria</taxon>
        <taxon>Pseudomonadati</taxon>
        <taxon>Verrucomicrobiota</taxon>
        <taxon>Opitutia</taxon>
        <taxon>Puniceicoccales</taxon>
        <taxon>Cerasicoccaceae</taxon>
        <taxon>Ruficoccus</taxon>
    </lineage>
</organism>
<protein>
    <submittedName>
        <fullName evidence="2">Uncharacterized protein</fullName>
    </submittedName>
</protein>
<comment type="caution">
    <text evidence="2">The sequence shown here is derived from an EMBL/GenBank/DDBJ whole genome shotgun (WGS) entry which is preliminary data.</text>
</comment>
<name>A0A842HH52_9BACT</name>
<accession>A0A842HH52</accession>
<dbReference type="EMBL" id="JACHVB010000045">
    <property type="protein sequence ID" value="MBC2595649.1"/>
    <property type="molecule type" value="Genomic_DNA"/>
</dbReference>
<reference evidence="2 3" key="1">
    <citation type="submission" date="2020-07" db="EMBL/GenBank/DDBJ databases">
        <authorList>
            <person name="Feng X."/>
        </authorList>
    </citation>
    <scope>NUCLEOTIDE SEQUENCE [LARGE SCALE GENOMIC DNA]</scope>
    <source>
        <strain evidence="2 3">JCM31066</strain>
    </source>
</reference>